<protein>
    <submittedName>
        <fullName evidence="1">Uncharacterized protein</fullName>
    </submittedName>
</protein>
<dbReference type="AlphaFoldDB" id="A0A8X6XSJ9"/>
<keyword evidence="2" id="KW-1185">Reference proteome</keyword>
<accession>A0A8X6XSJ9</accession>
<reference evidence="1" key="1">
    <citation type="submission" date="2020-08" db="EMBL/GenBank/DDBJ databases">
        <title>Multicomponent nature underlies the extraordinary mechanical properties of spider dragline silk.</title>
        <authorList>
            <person name="Kono N."/>
            <person name="Nakamura H."/>
            <person name="Mori M."/>
            <person name="Yoshida Y."/>
            <person name="Ohtoshi R."/>
            <person name="Malay A.D."/>
            <person name="Moran D.A.P."/>
            <person name="Tomita M."/>
            <person name="Numata K."/>
            <person name="Arakawa K."/>
        </authorList>
    </citation>
    <scope>NUCLEOTIDE SEQUENCE</scope>
</reference>
<evidence type="ECO:0000313" key="1">
    <source>
        <dbReference type="EMBL" id="GFY58734.1"/>
    </source>
</evidence>
<name>A0A8X6XSJ9_9ARAC</name>
<dbReference type="Proteomes" id="UP000886998">
    <property type="component" value="Unassembled WGS sequence"/>
</dbReference>
<evidence type="ECO:0000313" key="2">
    <source>
        <dbReference type="Proteomes" id="UP000886998"/>
    </source>
</evidence>
<gene>
    <name evidence="1" type="ORF">TNIN_26621</name>
</gene>
<organism evidence="1 2">
    <name type="scientific">Trichonephila inaurata madagascariensis</name>
    <dbReference type="NCBI Taxonomy" id="2747483"/>
    <lineage>
        <taxon>Eukaryota</taxon>
        <taxon>Metazoa</taxon>
        <taxon>Ecdysozoa</taxon>
        <taxon>Arthropoda</taxon>
        <taxon>Chelicerata</taxon>
        <taxon>Arachnida</taxon>
        <taxon>Araneae</taxon>
        <taxon>Araneomorphae</taxon>
        <taxon>Entelegynae</taxon>
        <taxon>Araneoidea</taxon>
        <taxon>Nephilidae</taxon>
        <taxon>Trichonephila</taxon>
        <taxon>Trichonephila inaurata</taxon>
    </lineage>
</organism>
<dbReference type="EMBL" id="BMAV01012223">
    <property type="protein sequence ID" value="GFY58734.1"/>
    <property type="molecule type" value="Genomic_DNA"/>
</dbReference>
<sequence length="95" mass="10690">MQPISMLMRPPLLSSVRKSIAWQYIPCHRFSRLKDSVGTLMGLGDDLAQLGREGVSGFQSLCGTFKSFSERFEKGKGEELVERSLFIKRNHKGGE</sequence>
<comment type="caution">
    <text evidence="1">The sequence shown here is derived from an EMBL/GenBank/DDBJ whole genome shotgun (WGS) entry which is preliminary data.</text>
</comment>
<proteinExistence type="predicted"/>